<dbReference type="EMBL" id="CP007128">
    <property type="protein sequence ID" value="AHG88853.1"/>
    <property type="molecule type" value="Genomic_DNA"/>
</dbReference>
<dbReference type="Gene3D" id="3.90.1150.200">
    <property type="match status" value="1"/>
</dbReference>
<dbReference type="FunCoup" id="W0RHH4">
    <property type="interactions" value="10"/>
</dbReference>
<dbReference type="HOGENOM" id="CLU_116201_0_0_0"/>
<dbReference type="SUPFAM" id="SSF159888">
    <property type="entry name" value="YdhG-like"/>
    <property type="match status" value="1"/>
</dbReference>
<dbReference type="eggNOG" id="COG4430">
    <property type="taxonomic scope" value="Bacteria"/>
</dbReference>
<name>W0RHH4_9BACT</name>
<sequence>MGQKDPRIDAYIAKAPEFARPILTHIRAVVHEGCPDVVETMKWSSPFFDYAGGPLCMMAAFKEHCRFGFWKGKLVVGDDPFGDAEGDDPKGPSRFAAVADLPPKRTLLRYVKKAAALNAEGVKVERPKKAKAELAVPDDLAAALTQRKHAKARAAFDAFSPSHRREYVEWITEAKTDATRQKRLEQTLAQLAEGKSRHWKYQRA</sequence>
<evidence type="ECO:0000313" key="3">
    <source>
        <dbReference type="Proteomes" id="UP000019151"/>
    </source>
</evidence>
<dbReference type="Proteomes" id="UP000019151">
    <property type="component" value="Chromosome"/>
</dbReference>
<keyword evidence="3" id="KW-1185">Reference proteome</keyword>
<dbReference type="KEGG" id="gba:J421_1316"/>
<dbReference type="Pfam" id="PF13376">
    <property type="entry name" value="OmdA"/>
    <property type="match status" value="1"/>
</dbReference>
<dbReference type="PATRIC" id="fig|861299.3.peg.1336"/>
<proteinExistence type="predicted"/>
<evidence type="ECO:0000313" key="2">
    <source>
        <dbReference type="EMBL" id="AHG88853.1"/>
    </source>
</evidence>
<dbReference type="RefSeq" id="WP_025410380.1">
    <property type="nucleotide sequence ID" value="NZ_CP007128.1"/>
</dbReference>
<organism evidence="2 3">
    <name type="scientific">Gemmatirosa kalamazoonensis</name>
    <dbReference type="NCBI Taxonomy" id="861299"/>
    <lineage>
        <taxon>Bacteria</taxon>
        <taxon>Pseudomonadati</taxon>
        <taxon>Gemmatimonadota</taxon>
        <taxon>Gemmatimonadia</taxon>
        <taxon>Gemmatimonadales</taxon>
        <taxon>Gemmatimonadaceae</taxon>
        <taxon>Gemmatirosa</taxon>
    </lineage>
</organism>
<dbReference type="STRING" id="861299.J421_1316"/>
<gene>
    <name evidence="2" type="ORF">J421_1316</name>
</gene>
<dbReference type="InterPro" id="IPR014922">
    <property type="entry name" value="YdhG-like"/>
</dbReference>
<dbReference type="InParanoid" id="W0RHH4"/>
<dbReference type="Pfam" id="PF08818">
    <property type="entry name" value="DUF1801"/>
    <property type="match status" value="1"/>
</dbReference>
<protein>
    <recommendedName>
        <fullName evidence="1">YdhG-like domain-containing protein</fullName>
    </recommendedName>
</protein>
<reference evidence="2 3" key="1">
    <citation type="journal article" date="2014" name="Genome Announc.">
        <title>Genome Sequence and Methylome of Soil Bacterium Gemmatirosa kalamazoonensis KBS708T, a Member of the Rarely Cultivated Gemmatimonadetes Phylum.</title>
        <authorList>
            <person name="Debruyn J.M."/>
            <person name="Radosevich M."/>
            <person name="Wommack K.E."/>
            <person name="Polson S.W."/>
            <person name="Hauser L.J."/>
            <person name="Fawaz M.N."/>
            <person name="Korlach J."/>
            <person name="Tsai Y.C."/>
        </authorList>
    </citation>
    <scope>NUCLEOTIDE SEQUENCE [LARGE SCALE GENOMIC DNA]</scope>
    <source>
        <strain evidence="2 3">KBS708</strain>
    </source>
</reference>
<dbReference type="OrthoDB" id="7619808at2"/>
<evidence type="ECO:0000259" key="1">
    <source>
        <dbReference type="Pfam" id="PF08818"/>
    </source>
</evidence>
<dbReference type="AlphaFoldDB" id="W0RHH4"/>
<feature type="domain" description="YdhG-like" evidence="1">
    <location>
        <begin position="20"/>
        <end position="114"/>
    </location>
</feature>
<accession>W0RHH4</accession>